<sequence>MPENESPAISRIINHEIILQHFGYWPDFHDAEITKVIFETHPTGRYSIAFLIDAFEMTKEIDERGYYKLSKHCTVELQFIGIQSLNFEGFSFQNVIFDLVFEESGDSIECRLSSSNGLEAAIIAEEVFVLSLTPTKR</sequence>
<dbReference type="EMBL" id="BAABGZ010000013">
    <property type="protein sequence ID" value="GAA4351407.1"/>
    <property type="molecule type" value="Genomic_DNA"/>
</dbReference>
<proteinExistence type="predicted"/>
<comment type="caution">
    <text evidence="1">The sequence shown here is derived from an EMBL/GenBank/DDBJ whole genome shotgun (WGS) entry which is preliminary data.</text>
</comment>
<dbReference type="InterPro" id="IPR028957">
    <property type="entry name" value="Imm50"/>
</dbReference>
<reference evidence="2" key="1">
    <citation type="journal article" date="2019" name="Int. J. Syst. Evol. Microbiol.">
        <title>The Global Catalogue of Microorganisms (GCM) 10K type strain sequencing project: providing services to taxonomists for standard genome sequencing and annotation.</title>
        <authorList>
            <consortium name="The Broad Institute Genomics Platform"/>
            <consortium name="The Broad Institute Genome Sequencing Center for Infectious Disease"/>
            <person name="Wu L."/>
            <person name="Ma J."/>
        </authorList>
    </citation>
    <scope>NUCLEOTIDE SEQUENCE [LARGE SCALE GENOMIC DNA]</scope>
    <source>
        <strain evidence="2">JCM 17923</strain>
    </source>
</reference>
<organism evidence="1 2">
    <name type="scientific">Hymenobacter saemangeumensis</name>
    <dbReference type="NCBI Taxonomy" id="1084522"/>
    <lineage>
        <taxon>Bacteria</taxon>
        <taxon>Pseudomonadati</taxon>
        <taxon>Bacteroidota</taxon>
        <taxon>Cytophagia</taxon>
        <taxon>Cytophagales</taxon>
        <taxon>Hymenobacteraceae</taxon>
        <taxon>Hymenobacter</taxon>
    </lineage>
</organism>
<dbReference type="Proteomes" id="UP001501153">
    <property type="component" value="Unassembled WGS sequence"/>
</dbReference>
<dbReference type="Pfam" id="PF15594">
    <property type="entry name" value="Imm50"/>
    <property type="match status" value="1"/>
</dbReference>
<dbReference type="RefSeq" id="WP_345234433.1">
    <property type="nucleotide sequence ID" value="NZ_BAABGZ010000013.1"/>
</dbReference>
<evidence type="ECO:0000313" key="1">
    <source>
        <dbReference type="EMBL" id="GAA4351407.1"/>
    </source>
</evidence>
<evidence type="ECO:0000313" key="2">
    <source>
        <dbReference type="Proteomes" id="UP001501153"/>
    </source>
</evidence>
<evidence type="ECO:0008006" key="3">
    <source>
        <dbReference type="Google" id="ProtNLM"/>
    </source>
</evidence>
<name>A0ABP8I5C3_9BACT</name>
<gene>
    <name evidence="1" type="ORF">GCM10023185_10030</name>
</gene>
<keyword evidence="2" id="KW-1185">Reference proteome</keyword>
<protein>
    <recommendedName>
        <fullName evidence="3">Immunity protein 50</fullName>
    </recommendedName>
</protein>
<accession>A0ABP8I5C3</accession>